<name>A0A4C1W5B6_EUMVA</name>
<proteinExistence type="predicted"/>
<accession>A0A4C1W5B6</accession>
<reference evidence="1 2" key="1">
    <citation type="journal article" date="2019" name="Commun. Biol.">
        <title>The bagworm genome reveals a unique fibroin gene that provides high tensile strength.</title>
        <authorList>
            <person name="Kono N."/>
            <person name="Nakamura H."/>
            <person name="Ohtoshi R."/>
            <person name="Tomita M."/>
            <person name="Numata K."/>
            <person name="Arakawa K."/>
        </authorList>
    </citation>
    <scope>NUCLEOTIDE SEQUENCE [LARGE SCALE GENOMIC DNA]</scope>
</reference>
<protein>
    <submittedName>
        <fullName evidence="1">Uncharacterized protein</fullName>
    </submittedName>
</protein>
<gene>
    <name evidence="1" type="ORF">EVAR_29015_1</name>
</gene>
<organism evidence="1 2">
    <name type="scientific">Eumeta variegata</name>
    <name type="common">Bagworm moth</name>
    <name type="synonym">Eumeta japonica</name>
    <dbReference type="NCBI Taxonomy" id="151549"/>
    <lineage>
        <taxon>Eukaryota</taxon>
        <taxon>Metazoa</taxon>
        <taxon>Ecdysozoa</taxon>
        <taxon>Arthropoda</taxon>
        <taxon>Hexapoda</taxon>
        <taxon>Insecta</taxon>
        <taxon>Pterygota</taxon>
        <taxon>Neoptera</taxon>
        <taxon>Endopterygota</taxon>
        <taxon>Lepidoptera</taxon>
        <taxon>Glossata</taxon>
        <taxon>Ditrysia</taxon>
        <taxon>Tineoidea</taxon>
        <taxon>Psychidae</taxon>
        <taxon>Oiketicinae</taxon>
        <taxon>Eumeta</taxon>
    </lineage>
</organism>
<comment type="caution">
    <text evidence="1">The sequence shown here is derived from an EMBL/GenBank/DDBJ whole genome shotgun (WGS) entry which is preliminary data.</text>
</comment>
<sequence>MEGGRADEGAEGVWTTGTLPQWTECYRVNCYFTSVFYERVLLAPRRPPAHLDAAAKSATARLYHIKRATSFRDNTPLFVNPAAEPDEGFREVLASARRRRNERTPSATELNRIILIVKCFVKIIGSCYYVDLISSLPYQKEHPLTILYFRSKGPGRVAVIQRLNLGHWVAAIRSSSRLAESWSSVVPPRINRVSVSGTAHRTLCGAERNKALDGARGSSLVARRRAAPARAFRGSDRLTENEAALSKPY</sequence>
<evidence type="ECO:0000313" key="1">
    <source>
        <dbReference type="EMBL" id="GBP45267.1"/>
    </source>
</evidence>
<evidence type="ECO:0000313" key="2">
    <source>
        <dbReference type="Proteomes" id="UP000299102"/>
    </source>
</evidence>
<dbReference type="EMBL" id="BGZK01000467">
    <property type="protein sequence ID" value="GBP45267.1"/>
    <property type="molecule type" value="Genomic_DNA"/>
</dbReference>
<dbReference type="Proteomes" id="UP000299102">
    <property type="component" value="Unassembled WGS sequence"/>
</dbReference>
<keyword evidence="2" id="KW-1185">Reference proteome</keyword>
<dbReference type="AlphaFoldDB" id="A0A4C1W5B6"/>